<feature type="region of interest" description="Disordered" evidence="1">
    <location>
        <begin position="1"/>
        <end position="20"/>
    </location>
</feature>
<dbReference type="EMBL" id="CAEZYQ010000041">
    <property type="protein sequence ID" value="CAB4768107.1"/>
    <property type="molecule type" value="Genomic_DNA"/>
</dbReference>
<sequence length="132" mass="12981">MAVVEAGEVEAEPAGDGVDLGCAGQGGVGEVDGEDHDSAGSRAGAGAGGRVGCGLSTTLAGARCSTVLRLATVLRDSLVLRRLIVAVRLTVRFGEEVLAAGDVAECFGAAHGQVVGGAVEEQLVGDLADGCF</sequence>
<reference evidence="2" key="1">
    <citation type="submission" date="2020-05" db="EMBL/GenBank/DDBJ databases">
        <authorList>
            <person name="Chiriac C."/>
            <person name="Salcher M."/>
            <person name="Ghai R."/>
            <person name="Kavagutti S V."/>
        </authorList>
    </citation>
    <scope>NUCLEOTIDE SEQUENCE</scope>
</reference>
<name>A0A6J6VC76_9ZZZZ</name>
<proteinExistence type="predicted"/>
<organism evidence="2">
    <name type="scientific">freshwater metagenome</name>
    <dbReference type="NCBI Taxonomy" id="449393"/>
    <lineage>
        <taxon>unclassified sequences</taxon>
        <taxon>metagenomes</taxon>
        <taxon>ecological metagenomes</taxon>
    </lineage>
</organism>
<evidence type="ECO:0000313" key="2">
    <source>
        <dbReference type="EMBL" id="CAB4768107.1"/>
    </source>
</evidence>
<dbReference type="AlphaFoldDB" id="A0A6J6VC76"/>
<gene>
    <name evidence="2" type="ORF">UFOPK2761_03222</name>
</gene>
<accession>A0A6J6VC76</accession>
<protein>
    <submittedName>
        <fullName evidence="2">Unannotated protein</fullName>
    </submittedName>
</protein>
<evidence type="ECO:0000256" key="1">
    <source>
        <dbReference type="SAM" id="MobiDB-lite"/>
    </source>
</evidence>